<protein>
    <submittedName>
        <fullName evidence="1">Uncharacterized protein</fullName>
    </submittedName>
</protein>
<dbReference type="EMBL" id="BK015257">
    <property type="protein sequence ID" value="DAD98256.1"/>
    <property type="molecule type" value="Genomic_DNA"/>
</dbReference>
<accession>A0A8S5NVL7</accession>
<reference evidence="1" key="1">
    <citation type="journal article" date="2021" name="Proc. Natl. Acad. Sci. U.S.A.">
        <title>A Catalog of Tens of Thousands of Viruses from Human Metagenomes Reveals Hidden Associations with Chronic Diseases.</title>
        <authorList>
            <person name="Tisza M.J."/>
            <person name="Buck C.B."/>
        </authorList>
    </citation>
    <scope>NUCLEOTIDE SEQUENCE</scope>
    <source>
        <strain evidence="1">Ctiu99</strain>
    </source>
</reference>
<sequence length="55" mass="6166">MKRCDTLQRFTRLALSGYAGLRRLCFQRPVLEATDAVLALYEAAAIVQHEKRSAG</sequence>
<proteinExistence type="predicted"/>
<evidence type="ECO:0000313" key="1">
    <source>
        <dbReference type="EMBL" id="DAD98256.1"/>
    </source>
</evidence>
<organism evidence="1">
    <name type="scientific">Myoviridae sp. ctiu99</name>
    <dbReference type="NCBI Taxonomy" id="2825158"/>
    <lineage>
        <taxon>Viruses</taxon>
        <taxon>Duplodnaviria</taxon>
        <taxon>Heunggongvirae</taxon>
        <taxon>Uroviricota</taxon>
        <taxon>Caudoviricetes</taxon>
    </lineage>
</organism>
<name>A0A8S5NVL7_9CAUD</name>